<feature type="domain" description="HTH luxR-type" evidence="4">
    <location>
        <begin position="170"/>
        <end position="235"/>
    </location>
</feature>
<dbReference type="InterPro" id="IPR036693">
    <property type="entry name" value="TF_LuxR_autoind-bd_dom_sf"/>
</dbReference>
<sequence>MGIKCVPDEKQYVNKLNPSDLYEYTLKQIQCYGFEYFCFCFTTHLKNIHVSVKRVSNYSDEFIEFYRSIDVSLNNPLVSHCQRSIDPIIWDESIFRDTPELSRQAQAHGLNYGWSQAVHDTQGWTSILNMARSSTAITQEEFDEKAADVLWLCNQLHGGVLAELSPAQRVQTPLEHLSQREAEVLKWTAQGKTASDVGMILGLTTRTVNFHISSAIRKLGTSNKTSAVVLATQRGFI</sequence>
<evidence type="ECO:0000256" key="2">
    <source>
        <dbReference type="ARBA" id="ARBA00023125"/>
    </source>
</evidence>
<dbReference type="InterPro" id="IPR016032">
    <property type="entry name" value="Sig_transdc_resp-reg_C-effctor"/>
</dbReference>
<evidence type="ECO:0000313" key="6">
    <source>
        <dbReference type="Proteomes" id="UP000318428"/>
    </source>
</evidence>
<dbReference type="InterPro" id="IPR036388">
    <property type="entry name" value="WH-like_DNA-bd_sf"/>
</dbReference>
<dbReference type="PANTHER" id="PTHR44688">
    <property type="entry name" value="DNA-BINDING TRANSCRIPTIONAL ACTIVATOR DEVR_DOSR"/>
    <property type="match status" value="1"/>
</dbReference>
<dbReference type="Gene3D" id="3.30.450.80">
    <property type="entry name" value="Transcription factor LuxR-like, autoinducer-binding domain"/>
    <property type="match status" value="1"/>
</dbReference>
<dbReference type="PANTHER" id="PTHR44688:SF16">
    <property type="entry name" value="DNA-BINDING TRANSCRIPTIONAL ACTIVATOR DEVR_DOSR"/>
    <property type="match status" value="1"/>
</dbReference>
<keyword evidence="1" id="KW-0805">Transcription regulation</keyword>
<accession>A0ABY3GN83</accession>
<protein>
    <submittedName>
        <fullName evidence="5">LuxR family transcriptional regulator</fullName>
    </submittedName>
</protein>
<comment type="caution">
    <text evidence="5">The sequence shown here is derived from an EMBL/GenBank/DDBJ whole genome shotgun (WGS) entry which is preliminary data.</text>
</comment>
<keyword evidence="6" id="KW-1185">Reference proteome</keyword>
<evidence type="ECO:0000256" key="3">
    <source>
        <dbReference type="ARBA" id="ARBA00023163"/>
    </source>
</evidence>
<dbReference type="EMBL" id="VFIO01000001">
    <property type="protein sequence ID" value="TWR93170.1"/>
    <property type="molecule type" value="Genomic_DNA"/>
</dbReference>
<proteinExistence type="predicted"/>
<gene>
    <name evidence="5" type="ORF">FJD38_06065</name>
</gene>
<dbReference type="Proteomes" id="UP000318428">
    <property type="component" value="Unassembled WGS sequence"/>
</dbReference>
<dbReference type="InterPro" id="IPR000792">
    <property type="entry name" value="Tscrpt_reg_LuxR_C"/>
</dbReference>
<dbReference type="Gene3D" id="1.10.10.10">
    <property type="entry name" value="Winged helix-like DNA-binding domain superfamily/Winged helix DNA-binding domain"/>
    <property type="match status" value="1"/>
</dbReference>
<dbReference type="InterPro" id="IPR005143">
    <property type="entry name" value="TF_LuxR_autoind-bd_dom"/>
</dbReference>
<dbReference type="SUPFAM" id="SSF46894">
    <property type="entry name" value="C-terminal effector domain of the bipartite response regulators"/>
    <property type="match status" value="1"/>
</dbReference>
<keyword evidence="2" id="KW-0238">DNA-binding</keyword>
<evidence type="ECO:0000259" key="4">
    <source>
        <dbReference type="PROSITE" id="PS50043"/>
    </source>
</evidence>
<dbReference type="PROSITE" id="PS50043">
    <property type="entry name" value="HTH_LUXR_2"/>
    <property type="match status" value="1"/>
</dbReference>
<dbReference type="PRINTS" id="PR00038">
    <property type="entry name" value="HTHLUXR"/>
</dbReference>
<keyword evidence="3" id="KW-0804">Transcription</keyword>
<dbReference type="Pfam" id="PF00196">
    <property type="entry name" value="GerE"/>
    <property type="match status" value="1"/>
</dbReference>
<evidence type="ECO:0000313" key="5">
    <source>
        <dbReference type="EMBL" id="TWR93170.1"/>
    </source>
</evidence>
<evidence type="ECO:0000256" key="1">
    <source>
        <dbReference type="ARBA" id="ARBA00023015"/>
    </source>
</evidence>
<dbReference type="CDD" id="cd06170">
    <property type="entry name" value="LuxR_C_like"/>
    <property type="match status" value="1"/>
</dbReference>
<dbReference type="SMART" id="SM00421">
    <property type="entry name" value="HTH_LUXR"/>
    <property type="match status" value="1"/>
</dbReference>
<organism evidence="5 6">
    <name type="scientific">Pseudomonas saxonica</name>
    <dbReference type="NCBI Taxonomy" id="2600598"/>
    <lineage>
        <taxon>Bacteria</taxon>
        <taxon>Pseudomonadati</taxon>
        <taxon>Pseudomonadota</taxon>
        <taxon>Gammaproteobacteria</taxon>
        <taxon>Pseudomonadales</taxon>
        <taxon>Pseudomonadaceae</taxon>
        <taxon>Pseudomonas</taxon>
    </lineage>
</organism>
<reference evidence="5 6" key="1">
    <citation type="submission" date="2019-06" db="EMBL/GenBank/DDBJ databases">
        <title>Pseudomonas bimorpha sp. nov. isolated from bovine raw milk and skim milk concentrate.</title>
        <authorList>
            <person name="Hofmann K."/>
            <person name="Huptas C."/>
            <person name="Doll E."/>
            <person name="Scherer S."/>
            <person name="Wenning M."/>
        </authorList>
    </citation>
    <scope>NUCLEOTIDE SEQUENCE [LARGE SCALE GENOMIC DNA]</scope>
    <source>
        <strain evidence="5 6">DSM 108989</strain>
    </source>
</reference>
<dbReference type="Pfam" id="PF03472">
    <property type="entry name" value="Autoind_bind"/>
    <property type="match status" value="1"/>
</dbReference>
<dbReference type="PROSITE" id="PS00622">
    <property type="entry name" value="HTH_LUXR_1"/>
    <property type="match status" value="1"/>
</dbReference>
<name>A0ABY3GN83_9PSED</name>
<dbReference type="SUPFAM" id="SSF75516">
    <property type="entry name" value="Pheromone-binding domain of LuxR-like quorum-sensing transcription factors"/>
    <property type="match status" value="1"/>
</dbReference>
<dbReference type="RefSeq" id="WP_146384358.1">
    <property type="nucleotide sequence ID" value="NZ_VFIO01000001.1"/>
</dbReference>